<dbReference type="SMART" id="SM00073">
    <property type="entry name" value="HPT"/>
    <property type="match status" value="1"/>
</dbReference>
<dbReference type="CDD" id="cd16916">
    <property type="entry name" value="HATPase_CheA-like"/>
    <property type="match status" value="1"/>
</dbReference>
<feature type="coiled-coil region" evidence="7">
    <location>
        <begin position="7"/>
        <end position="34"/>
    </location>
</feature>
<comment type="caution">
    <text evidence="12">The sequence shown here is derived from an EMBL/GenBank/DDBJ whole genome shotgun (WGS) entry which is preliminary data.</text>
</comment>
<dbReference type="Pfam" id="PF02518">
    <property type="entry name" value="HATPase_c"/>
    <property type="match status" value="1"/>
</dbReference>
<dbReference type="SUPFAM" id="SSF55874">
    <property type="entry name" value="ATPase domain of HSP90 chaperone/DNA topoisomerase II/histidine kinase"/>
    <property type="match status" value="1"/>
</dbReference>
<evidence type="ECO:0000256" key="8">
    <source>
        <dbReference type="SAM" id="MobiDB-lite"/>
    </source>
</evidence>
<feature type="domain" description="HPt" evidence="11">
    <location>
        <begin position="2"/>
        <end position="106"/>
    </location>
</feature>
<dbReference type="InterPro" id="IPR004358">
    <property type="entry name" value="Sig_transdc_His_kin-like_C"/>
</dbReference>
<dbReference type="GO" id="GO:0005737">
    <property type="term" value="C:cytoplasm"/>
    <property type="evidence" value="ECO:0007669"/>
    <property type="project" value="InterPro"/>
</dbReference>
<protein>
    <recommendedName>
        <fullName evidence="2">histidine kinase</fullName>
        <ecNumber evidence="2">2.7.13.3</ecNumber>
    </recommendedName>
</protein>
<dbReference type="PROSITE" id="PS50109">
    <property type="entry name" value="HIS_KIN"/>
    <property type="match status" value="1"/>
</dbReference>
<dbReference type="Gene3D" id="3.30.565.10">
    <property type="entry name" value="Histidine kinase-like ATPase, C-terminal domain"/>
    <property type="match status" value="1"/>
</dbReference>
<proteinExistence type="predicted"/>
<dbReference type="EC" id="2.7.13.3" evidence="2"/>
<dbReference type="InterPro" id="IPR036890">
    <property type="entry name" value="HATPase_C_sf"/>
</dbReference>
<comment type="catalytic activity">
    <reaction evidence="1">
        <text>ATP + protein L-histidine = ADP + protein N-phospho-L-histidine.</text>
        <dbReference type="EC" id="2.7.13.3"/>
    </reaction>
</comment>
<dbReference type="Gene3D" id="1.10.287.560">
    <property type="entry name" value="Histidine kinase CheA-like, homodimeric domain"/>
    <property type="match status" value="1"/>
</dbReference>
<name>A0AA45WNK5_9AQUI</name>
<dbReference type="InterPro" id="IPR002545">
    <property type="entry name" value="CheW-lke_dom"/>
</dbReference>
<dbReference type="InterPro" id="IPR003594">
    <property type="entry name" value="HATPase_dom"/>
</dbReference>
<dbReference type="Pfam" id="PF01584">
    <property type="entry name" value="CheW"/>
    <property type="match status" value="1"/>
</dbReference>
<keyword evidence="7" id="KW-0175">Coiled coil</keyword>
<feature type="domain" description="CheW-like" evidence="10">
    <location>
        <begin position="519"/>
        <end position="649"/>
    </location>
</feature>
<evidence type="ECO:0000256" key="2">
    <source>
        <dbReference type="ARBA" id="ARBA00012438"/>
    </source>
</evidence>
<dbReference type="PROSITE" id="PS50894">
    <property type="entry name" value="HPT"/>
    <property type="match status" value="1"/>
</dbReference>
<keyword evidence="3 6" id="KW-0597">Phosphoprotein</keyword>
<dbReference type="SUPFAM" id="SSF47384">
    <property type="entry name" value="Homodimeric domain of signal transducing histidine kinase"/>
    <property type="match status" value="1"/>
</dbReference>
<dbReference type="SMART" id="SM00260">
    <property type="entry name" value="CheW"/>
    <property type="match status" value="1"/>
</dbReference>
<dbReference type="InterPro" id="IPR036061">
    <property type="entry name" value="CheW-like_dom_sf"/>
</dbReference>
<evidence type="ECO:0000256" key="5">
    <source>
        <dbReference type="ARBA" id="ARBA00022777"/>
    </source>
</evidence>
<feature type="modified residue" description="Phosphohistidine" evidence="6">
    <location>
        <position position="49"/>
    </location>
</feature>
<evidence type="ECO:0000256" key="6">
    <source>
        <dbReference type="PROSITE-ProRule" id="PRU00110"/>
    </source>
</evidence>
<evidence type="ECO:0000256" key="7">
    <source>
        <dbReference type="SAM" id="Coils"/>
    </source>
</evidence>
<dbReference type="Proteomes" id="UP001157947">
    <property type="component" value="Unassembled WGS sequence"/>
</dbReference>
<dbReference type="SUPFAM" id="SSF47226">
    <property type="entry name" value="Histidine-containing phosphotransfer domain, HPT domain"/>
    <property type="match status" value="1"/>
</dbReference>
<dbReference type="FunFam" id="3.30.565.10:FF:000016">
    <property type="entry name" value="Chemotaxis protein CheA, putative"/>
    <property type="match status" value="1"/>
</dbReference>
<dbReference type="RefSeq" id="WP_265134920.1">
    <property type="nucleotide sequence ID" value="NZ_FXTX01000018.1"/>
</dbReference>
<evidence type="ECO:0000256" key="4">
    <source>
        <dbReference type="ARBA" id="ARBA00022679"/>
    </source>
</evidence>
<dbReference type="InterPro" id="IPR008207">
    <property type="entry name" value="Sig_transdc_His_kin_Hpt_dom"/>
</dbReference>
<evidence type="ECO:0000259" key="10">
    <source>
        <dbReference type="PROSITE" id="PS50851"/>
    </source>
</evidence>
<dbReference type="InterPro" id="IPR036097">
    <property type="entry name" value="HisK_dim/P_sf"/>
</dbReference>
<keyword evidence="5 12" id="KW-0418">Kinase</keyword>
<sequence length="652" mass="73196">MIPEDMREIFEEFLIEAKEHLENLENTLLQLEKDPENQELINSAFRSMHTLKGGAGFLGLTAIVEVAHKAEDLLGKIKEGKIRFTSDIGDILLKAVDSLKNALYGYETEGFANVDEEIIKELESVLGGKKEETNKENKEITLESLLDKYGLSHLKGKPIEEILEELVLLPPHKRPQEIIDFIDRLLNPEETTPPPQIIQKIEEEAAQKMLEMVEEEIAGKDLSENGNNKEEKPVETTQKQAVETTQKQAEKPATKKVVEEEEKVLRIDIKKIEDLMNLVGELVLDRNRLLRAVNELVAKYQDKVVEDIEAATSSIDRVVGDLQLAVMKTRMQPVKRLFQKFSRVVRDLSKIVGKEVELIIQGEDTEMDKSILEKLEEPLVHIIRNSLDHGIEPPEERKRLGKPPVGKIILRAYYQGDRVYIEIEDDGRGIDPDKVARKAIEKGLITKDQLEKMTEKEIVSLIFTPGFSTAEQVSQISGRGVGMDVVMTTVLNFRGTIDIWSEKGRGTKISIAFPLTVGIIRSLIVSISGKKFAIPIFLVNEIVSADNAEIKHLSGRNVLLLREKTLPLLDLSEILKLQKSKVGYVIVCILGNQRIAFTVEDLFGDEEIVIKPLGKIFGDIKGISGATITGDGKVVLILDIVELIKSRNIIKI</sequence>
<dbReference type="InterPro" id="IPR004105">
    <property type="entry name" value="CheA-like_dim"/>
</dbReference>
<feature type="region of interest" description="Disordered" evidence="8">
    <location>
        <begin position="218"/>
        <end position="254"/>
    </location>
</feature>
<dbReference type="SMART" id="SM01231">
    <property type="entry name" value="H-kinase_dim"/>
    <property type="match status" value="1"/>
</dbReference>
<dbReference type="Gene3D" id="2.30.30.40">
    <property type="entry name" value="SH3 Domains"/>
    <property type="match status" value="1"/>
</dbReference>
<dbReference type="Pfam" id="PF02895">
    <property type="entry name" value="H-kinase_dim"/>
    <property type="match status" value="1"/>
</dbReference>
<dbReference type="SMART" id="SM00387">
    <property type="entry name" value="HATPase_c"/>
    <property type="match status" value="1"/>
</dbReference>
<dbReference type="Gene3D" id="1.20.120.160">
    <property type="entry name" value="HPT domain"/>
    <property type="match status" value="1"/>
</dbReference>
<feature type="domain" description="Histidine kinase" evidence="9">
    <location>
        <begin position="277"/>
        <end position="517"/>
    </location>
</feature>
<organism evidence="12 13">
    <name type="scientific">Venenivibrio stagnispumantis</name>
    <dbReference type="NCBI Taxonomy" id="407998"/>
    <lineage>
        <taxon>Bacteria</taxon>
        <taxon>Pseudomonadati</taxon>
        <taxon>Aquificota</taxon>
        <taxon>Aquificia</taxon>
        <taxon>Aquificales</taxon>
        <taxon>Hydrogenothermaceae</taxon>
        <taxon>Venenivibrio</taxon>
    </lineage>
</organism>
<accession>A0AA45WNK5</accession>
<gene>
    <name evidence="12" type="ORF">SAMN06264868_1185</name>
</gene>
<dbReference type="PRINTS" id="PR00344">
    <property type="entry name" value="BCTRLSENSOR"/>
</dbReference>
<evidence type="ECO:0000259" key="9">
    <source>
        <dbReference type="PROSITE" id="PS50109"/>
    </source>
</evidence>
<dbReference type="EMBL" id="FXTX01000018">
    <property type="protein sequence ID" value="SMP18791.1"/>
    <property type="molecule type" value="Genomic_DNA"/>
</dbReference>
<dbReference type="SUPFAM" id="SSF50341">
    <property type="entry name" value="CheW-like"/>
    <property type="match status" value="1"/>
</dbReference>
<dbReference type="AlphaFoldDB" id="A0AA45WNK5"/>
<evidence type="ECO:0000256" key="1">
    <source>
        <dbReference type="ARBA" id="ARBA00000085"/>
    </source>
</evidence>
<dbReference type="InterPro" id="IPR036641">
    <property type="entry name" value="HPT_dom_sf"/>
</dbReference>
<dbReference type="InterPro" id="IPR037006">
    <property type="entry name" value="CheA-like_homodim_sf"/>
</dbReference>
<reference evidence="12" key="1">
    <citation type="submission" date="2017-05" db="EMBL/GenBank/DDBJ databases">
        <authorList>
            <person name="Varghese N."/>
            <person name="Submissions S."/>
        </authorList>
    </citation>
    <scope>NUCLEOTIDE SEQUENCE</scope>
    <source>
        <strain evidence="12">DSM 18763</strain>
    </source>
</reference>
<feature type="compositionally biased region" description="Polar residues" evidence="8">
    <location>
        <begin position="235"/>
        <end position="247"/>
    </location>
</feature>
<keyword evidence="4" id="KW-0808">Transferase</keyword>
<dbReference type="PANTHER" id="PTHR43395:SF1">
    <property type="entry name" value="CHEMOTAXIS PROTEIN CHEA"/>
    <property type="match status" value="1"/>
</dbReference>
<keyword evidence="13" id="KW-1185">Reference proteome</keyword>
<dbReference type="PANTHER" id="PTHR43395">
    <property type="entry name" value="SENSOR HISTIDINE KINASE CHEA"/>
    <property type="match status" value="1"/>
</dbReference>
<feature type="compositionally biased region" description="Basic and acidic residues" evidence="8">
    <location>
        <begin position="218"/>
        <end position="234"/>
    </location>
</feature>
<dbReference type="GO" id="GO:0006935">
    <property type="term" value="P:chemotaxis"/>
    <property type="evidence" value="ECO:0007669"/>
    <property type="project" value="InterPro"/>
</dbReference>
<dbReference type="GO" id="GO:0000155">
    <property type="term" value="F:phosphorelay sensor kinase activity"/>
    <property type="evidence" value="ECO:0007669"/>
    <property type="project" value="InterPro"/>
</dbReference>
<dbReference type="CDD" id="cd00088">
    <property type="entry name" value="HPT"/>
    <property type="match status" value="1"/>
</dbReference>
<dbReference type="InterPro" id="IPR005467">
    <property type="entry name" value="His_kinase_dom"/>
</dbReference>
<evidence type="ECO:0000256" key="3">
    <source>
        <dbReference type="ARBA" id="ARBA00022553"/>
    </source>
</evidence>
<evidence type="ECO:0000259" key="11">
    <source>
        <dbReference type="PROSITE" id="PS50894"/>
    </source>
</evidence>
<evidence type="ECO:0000313" key="12">
    <source>
        <dbReference type="EMBL" id="SMP18791.1"/>
    </source>
</evidence>
<dbReference type="InterPro" id="IPR051315">
    <property type="entry name" value="Bact_Chemotaxis_CheA"/>
</dbReference>
<dbReference type="PROSITE" id="PS50851">
    <property type="entry name" value="CHEW"/>
    <property type="match status" value="1"/>
</dbReference>
<dbReference type="Pfam" id="PF01627">
    <property type="entry name" value="Hpt"/>
    <property type="match status" value="1"/>
</dbReference>
<evidence type="ECO:0000313" key="13">
    <source>
        <dbReference type="Proteomes" id="UP001157947"/>
    </source>
</evidence>